<organism evidence="2 3">
    <name type="scientific">Actinocatenispora rupis</name>
    <dbReference type="NCBI Taxonomy" id="519421"/>
    <lineage>
        <taxon>Bacteria</taxon>
        <taxon>Bacillati</taxon>
        <taxon>Actinomycetota</taxon>
        <taxon>Actinomycetes</taxon>
        <taxon>Micromonosporales</taxon>
        <taxon>Micromonosporaceae</taxon>
        <taxon>Actinocatenispora</taxon>
    </lineage>
</organism>
<feature type="compositionally biased region" description="Polar residues" evidence="1">
    <location>
        <begin position="187"/>
        <end position="198"/>
    </location>
</feature>
<dbReference type="RefSeq" id="WP_203660660.1">
    <property type="nucleotide sequence ID" value="NZ_BAAAZM010000011.1"/>
</dbReference>
<proteinExistence type="predicted"/>
<dbReference type="Proteomes" id="UP000612808">
    <property type="component" value="Unassembled WGS sequence"/>
</dbReference>
<gene>
    <name evidence="2" type="ORF">Aru02nite_44330</name>
</gene>
<name>A0A8J3NFA5_9ACTN</name>
<reference evidence="2" key="1">
    <citation type="submission" date="2021-01" db="EMBL/GenBank/DDBJ databases">
        <title>Whole genome shotgun sequence of Actinocatenispora rupis NBRC 107355.</title>
        <authorList>
            <person name="Komaki H."/>
            <person name="Tamura T."/>
        </authorList>
    </citation>
    <scope>NUCLEOTIDE SEQUENCE</scope>
    <source>
        <strain evidence="2">NBRC 107355</strain>
    </source>
</reference>
<sequence length="353" mass="37850">MGEPNPYGTETSQNLIVKRDEDGRIRSDGFDAGEKDVDLHPDGVHDVISNLGIVKDNFTNGKNQVLPPLRDLPRQGLGTKGFKDGVAAMKLIMFDEANFNQAAAFFEASVENIRMMLQTMKDSVGGEDDFSAVTLDAVNFATVQPGAARPDGLPAGFKVKSWMDAYVEQLNSPAANDAEKAPELSEWSETGSSTSPDGTVNHYFTDQMGNHRTVTTQPDGTIVTTLIDKNGHATQTKESRRFTNLYDTTTTTTTVTDPFSDHPKETVTGSESVTHTQNADGSQTVTTTENDKDGKPVSANAVTTNSDGSTSTTHSTWSSDGKKHDGETLHVGADAPTPERPESPVPGAIKSVK</sequence>
<feature type="compositionally biased region" description="Basic and acidic residues" evidence="1">
    <location>
        <begin position="17"/>
        <end position="33"/>
    </location>
</feature>
<evidence type="ECO:0000313" key="3">
    <source>
        <dbReference type="Proteomes" id="UP000612808"/>
    </source>
</evidence>
<comment type="caution">
    <text evidence="2">The sequence shown here is derived from an EMBL/GenBank/DDBJ whole genome shotgun (WGS) entry which is preliminary data.</text>
</comment>
<feature type="region of interest" description="Disordered" evidence="1">
    <location>
        <begin position="174"/>
        <end position="198"/>
    </location>
</feature>
<dbReference type="AlphaFoldDB" id="A0A8J3NFA5"/>
<feature type="compositionally biased region" description="Polar residues" evidence="1">
    <location>
        <begin position="267"/>
        <end position="288"/>
    </location>
</feature>
<evidence type="ECO:0000313" key="2">
    <source>
        <dbReference type="EMBL" id="GID13544.1"/>
    </source>
</evidence>
<accession>A0A8J3NFA5</accession>
<dbReference type="EMBL" id="BOMB01000024">
    <property type="protein sequence ID" value="GID13544.1"/>
    <property type="molecule type" value="Genomic_DNA"/>
</dbReference>
<keyword evidence="3" id="KW-1185">Reference proteome</keyword>
<evidence type="ECO:0000256" key="1">
    <source>
        <dbReference type="SAM" id="MobiDB-lite"/>
    </source>
</evidence>
<protein>
    <submittedName>
        <fullName evidence="2">Uncharacterized protein</fullName>
    </submittedName>
</protein>
<feature type="region of interest" description="Disordered" evidence="1">
    <location>
        <begin position="1"/>
        <end position="33"/>
    </location>
</feature>
<feature type="compositionally biased region" description="Low complexity" evidence="1">
    <location>
        <begin position="303"/>
        <end position="319"/>
    </location>
</feature>
<feature type="region of interest" description="Disordered" evidence="1">
    <location>
        <begin position="251"/>
        <end position="353"/>
    </location>
</feature>